<feature type="domain" description="Major facilitator superfamily (MFS) profile" evidence="8">
    <location>
        <begin position="22"/>
        <end position="471"/>
    </location>
</feature>
<sequence>MSGTHPPTAQAQNFPSLRLGVVVATLAFTGIAAAMTQTLVIPIVPLLPRLLDAQASDTAWAVTATLLCGAVSTPVTGRLGDMYGKRRMLLLGVGLMVLGSVICALSDSLGPLLVGRALQGLAAGVVPLGVSIMRDVLPAEKVPAATAAMLGSLGVGAALGLPAAAVIADNFDWHVLFWVSAALGAVAAGLVFLLVPESKVRTGGRFDLMGAVGMAVGLVCLLLAVSKGADWGWGSGTVLSLFAVAVIVLPLWGWFQLRAPQPMVDLRTTAQPQVLLTNLAGLALGLALFAMNLVLPQLLTMPEATGYGLGKSLVVTGLVMAPQGLTMMAVSPYGARITKTKGPRVTLMIGSVIVGAGYLLTMVMMSGLWQVIVASCIVATGVGFAYGALPALIMEAVPVSETAAANGLNALMRSIGTTVSSAVAGLILAHMTTDFHGVHIPTENGLRAVLALGVGAGVLSFTFASLIPRRPPTEVPAPAESAAVKTAGAE</sequence>
<dbReference type="Gene3D" id="1.20.1250.20">
    <property type="entry name" value="MFS general substrate transporter like domains"/>
    <property type="match status" value="2"/>
</dbReference>
<feature type="transmembrane region" description="Helical" evidence="7">
    <location>
        <begin position="144"/>
        <end position="167"/>
    </location>
</feature>
<feature type="transmembrane region" description="Helical" evidence="7">
    <location>
        <begin position="173"/>
        <end position="194"/>
    </location>
</feature>
<keyword evidence="3 7" id="KW-0812">Transmembrane</keyword>
<evidence type="ECO:0000256" key="3">
    <source>
        <dbReference type="ARBA" id="ARBA00022692"/>
    </source>
</evidence>
<proteinExistence type="predicted"/>
<feature type="transmembrane region" description="Helical" evidence="7">
    <location>
        <begin position="89"/>
        <end position="107"/>
    </location>
</feature>
<reference evidence="9" key="2">
    <citation type="submission" date="2020-09" db="EMBL/GenBank/DDBJ databases">
        <authorList>
            <person name="Sun Q."/>
            <person name="Ohkuma M."/>
        </authorList>
    </citation>
    <scope>NUCLEOTIDE SEQUENCE</scope>
    <source>
        <strain evidence="9">JCM 3035</strain>
    </source>
</reference>
<comment type="caution">
    <text evidence="9">The sequence shown here is derived from an EMBL/GenBank/DDBJ whole genome shotgun (WGS) entry which is preliminary data.</text>
</comment>
<dbReference type="Pfam" id="PF07690">
    <property type="entry name" value="MFS_1"/>
    <property type="match status" value="1"/>
</dbReference>
<feature type="transmembrane region" description="Helical" evidence="7">
    <location>
        <begin position="275"/>
        <end position="294"/>
    </location>
</feature>
<keyword evidence="4 7" id="KW-1133">Transmembrane helix</keyword>
<keyword evidence="10" id="KW-1185">Reference proteome</keyword>
<evidence type="ECO:0000256" key="7">
    <source>
        <dbReference type="SAM" id="Phobius"/>
    </source>
</evidence>
<feature type="transmembrane region" description="Helical" evidence="7">
    <location>
        <begin position="59"/>
        <end position="77"/>
    </location>
</feature>
<evidence type="ECO:0000313" key="10">
    <source>
        <dbReference type="Proteomes" id="UP000637788"/>
    </source>
</evidence>
<name>A0A917RE33_9ACTN</name>
<feature type="transmembrane region" description="Helical" evidence="7">
    <location>
        <begin position="314"/>
        <end position="333"/>
    </location>
</feature>
<evidence type="ECO:0000256" key="4">
    <source>
        <dbReference type="ARBA" id="ARBA00022989"/>
    </source>
</evidence>
<feature type="transmembrane region" description="Helical" evidence="7">
    <location>
        <begin position="448"/>
        <end position="467"/>
    </location>
</feature>
<dbReference type="InterPro" id="IPR020846">
    <property type="entry name" value="MFS_dom"/>
</dbReference>
<gene>
    <name evidence="9" type="ORF">GCM10010094_72920</name>
</gene>
<dbReference type="GO" id="GO:0046677">
    <property type="term" value="P:response to antibiotic"/>
    <property type="evidence" value="ECO:0007669"/>
    <property type="project" value="UniProtKB-KW"/>
</dbReference>
<feature type="transmembrane region" description="Helical" evidence="7">
    <location>
        <begin position="21"/>
        <end position="47"/>
    </location>
</feature>
<dbReference type="InterPro" id="IPR036259">
    <property type="entry name" value="MFS_trans_sf"/>
</dbReference>
<reference evidence="9" key="1">
    <citation type="journal article" date="2014" name="Int. J. Syst. Evol. Microbiol.">
        <title>Complete genome sequence of Corynebacterium casei LMG S-19264T (=DSM 44701T), isolated from a smear-ripened cheese.</title>
        <authorList>
            <consortium name="US DOE Joint Genome Institute (JGI-PGF)"/>
            <person name="Walter F."/>
            <person name="Albersmeier A."/>
            <person name="Kalinowski J."/>
            <person name="Ruckert C."/>
        </authorList>
    </citation>
    <scope>NUCLEOTIDE SEQUENCE</scope>
    <source>
        <strain evidence="9">JCM 3035</strain>
    </source>
</reference>
<comment type="subcellular location">
    <subcellularLocation>
        <location evidence="1">Cell membrane</location>
        <topology evidence="1">Multi-pass membrane protein</topology>
    </subcellularLocation>
</comment>
<dbReference type="CDD" id="cd17504">
    <property type="entry name" value="MFS_MMR_MDR_like"/>
    <property type="match status" value="1"/>
</dbReference>
<evidence type="ECO:0000259" key="8">
    <source>
        <dbReference type="PROSITE" id="PS50850"/>
    </source>
</evidence>
<organism evidence="9 10">
    <name type="scientific">Streptomyces flaveus</name>
    <dbReference type="NCBI Taxonomy" id="66370"/>
    <lineage>
        <taxon>Bacteria</taxon>
        <taxon>Bacillati</taxon>
        <taxon>Actinomycetota</taxon>
        <taxon>Actinomycetes</taxon>
        <taxon>Kitasatosporales</taxon>
        <taxon>Streptomycetaceae</taxon>
        <taxon>Streptomyces</taxon>
        <taxon>Streptomyces aurantiacus group</taxon>
    </lineage>
</organism>
<dbReference type="GO" id="GO:0005886">
    <property type="term" value="C:plasma membrane"/>
    <property type="evidence" value="ECO:0007669"/>
    <property type="project" value="UniProtKB-SubCell"/>
</dbReference>
<dbReference type="PANTHER" id="PTHR42718">
    <property type="entry name" value="MAJOR FACILITATOR SUPERFAMILY MULTIDRUG TRANSPORTER MFSC"/>
    <property type="match status" value="1"/>
</dbReference>
<dbReference type="SUPFAM" id="SSF103473">
    <property type="entry name" value="MFS general substrate transporter"/>
    <property type="match status" value="1"/>
</dbReference>
<feature type="transmembrane region" description="Helical" evidence="7">
    <location>
        <begin position="410"/>
        <end position="428"/>
    </location>
</feature>
<dbReference type="PROSITE" id="PS50850">
    <property type="entry name" value="MFS"/>
    <property type="match status" value="1"/>
</dbReference>
<accession>A0A917RE33</accession>
<evidence type="ECO:0000256" key="5">
    <source>
        <dbReference type="ARBA" id="ARBA00023136"/>
    </source>
</evidence>
<dbReference type="Proteomes" id="UP000637788">
    <property type="component" value="Unassembled WGS sequence"/>
</dbReference>
<dbReference type="InterPro" id="IPR011701">
    <property type="entry name" value="MFS"/>
</dbReference>
<keyword evidence="2" id="KW-0813">Transport</keyword>
<keyword evidence="5 7" id="KW-0472">Membrane</keyword>
<evidence type="ECO:0000313" key="9">
    <source>
        <dbReference type="EMBL" id="GGL01508.1"/>
    </source>
</evidence>
<dbReference type="RefSeq" id="WP_189326028.1">
    <property type="nucleotide sequence ID" value="NZ_BMPQ01000027.1"/>
</dbReference>
<dbReference type="PANTHER" id="PTHR42718:SF9">
    <property type="entry name" value="MAJOR FACILITATOR SUPERFAMILY MULTIDRUG TRANSPORTER MFSC"/>
    <property type="match status" value="1"/>
</dbReference>
<dbReference type="EMBL" id="BMPQ01000027">
    <property type="protein sequence ID" value="GGL01508.1"/>
    <property type="molecule type" value="Genomic_DNA"/>
</dbReference>
<evidence type="ECO:0000256" key="6">
    <source>
        <dbReference type="ARBA" id="ARBA00023251"/>
    </source>
</evidence>
<feature type="transmembrane region" description="Helical" evidence="7">
    <location>
        <begin position="113"/>
        <end position="132"/>
    </location>
</feature>
<feature type="transmembrane region" description="Helical" evidence="7">
    <location>
        <begin position="231"/>
        <end position="255"/>
    </location>
</feature>
<keyword evidence="6" id="KW-0046">Antibiotic resistance</keyword>
<evidence type="ECO:0000256" key="2">
    <source>
        <dbReference type="ARBA" id="ARBA00022448"/>
    </source>
</evidence>
<dbReference type="GO" id="GO:0022857">
    <property type="term" value="F:transmembrane transporter activity"/>
    <property type="evidence" value="ECO:0007669"/>
    <property type="project" value="InterPro"/>
</dbReference>
<protein>
    <submittedName>
        <fullName evidence="9">MFS transporter</fullName>
    </submittedName>
</protein>
<feature type="transmembrane region" description="Helical" evidence="7">
    <location>
        <begin position="371"/>
        <end position="389"/>
    </location>
</feature>
<evidence type="ECO:0000256" key="1">
    <source>
        <dbReference type="ARBA" id="ARBA00004651"/>
    </source>
</evidence>
<feature type="transmembrane region" description="Helical" evidence="7">
    <location>
        <begin position="345"/>
        <end position="365"/>
    </location>
</feature>
<dbReference type="AlphaFoldDB" id="A0A917RE33"/>
<feature type="transmembrane region" description="Helical" evidence="7">
    <location>
        <begin position="206"/>
        <end position="225"/>
    </location>
</feature>